<dbReference type="OrthoDB" id="9627112at2759"/>
<reference evidence="2" key="1">
    <citation type="submission" date="2025-08" db="UniProtKB">
        <authorList>
            <consortium name="Ensembl"/>
        </authorList>
    </citation>
    <scope>IDENTIFICATION</scope>
</reference>
<dbReference type="Proteomes" id="UP000233020">
    <property type="component" value="Unplaced"/>
</dbReference>
<name>A0A2K5EA12_AOTNA</name>
<dbReference type="GeneID" id="105728220"/>
<dbReference type="GO" id="GO:0007193">
    <property type="term" value="P:adenylate cyclase-inhibiting G protein-coupled receptor signaling pathway"/>
    <property type="evidence" value="ECO:0007669"/>
    <property type="project" value="Ensembl"/>
</dbReference>
<gene>
    <name evidence="2" type="primary">GPR15LG</name>
</gene>
<dbReference type="GO" id="GO:0050830">
    <property type="term" value="P:defense response to Gram-positive bacterium"/>
    <property type="evidence" value="ECO:0007669"/>
    <property type="project" value="Ensembl"/>
</dbReference>
<dbReference type="GO" id="GO:0051782">
    <property type="term" value="P:negative regulation of cell division"/>
    <property type="evidence" value="ECO:0007669"/>
    <property type="project" value="Ensembl"/>
</dbReference>
<keyword evidence="1" id="KW-0732">Signal</keyword>
<dbReference type="InterPro" id="IPR031713">
    <property type="entry name" value="GPR15L"/>
</dbReference>
<dbReference type="CTD" id="387695"/>
<protein>
    <submittedName>
        <fullName evidence="2">G protein-coupled receptor 15 ligand</fullName>
    </submittedName>
</protein>
<dbReference type="Pfam" id="PF15854">
    <property type="entry name" value="GPR15L"/>
    <property type="match status" value="1"/>
</dbReference>
<dbReference type="GO" id="GO:0043029">
    <property type="term" value="P:T cell homeostasis"/>
    <property type="evidence" value="ECO:0007669"/>
    <property type="project" value="Ensembl"/>
</dbReference>
<dbReference type="GO" id="GO:0072678">
    <property type="term" value="P:T cell migration"/>
    <property type="evidence" value="ECO:0007669"/>
    <property type="project" value="Ensembl"/>
</dbReference>
<dbReference type="GO" id="GO:0050832">
    <property type="term" value="P:defense response to fungus"/>
    <property type="evidence" value="ECO:0007669"/>
    <property type="project" value="Ensembl"/>
</dbReference>
<accession>A0A2K5EA12</accession>
<feature type="chain" id="PRO_5014388860" evidence="1">
    <location>
        <begin position="25"/>
        <end position="81"/>
    </location>
</feature>
<sequence length="81" mass="9491">MRLLVLSGLFCILLLCFSVFSTEGRRHPEKVWPGRRARLCCHRVLRHNLTNLKRQHVRRCKPCKLEPETHPWVVPGALPQV</sequence>
<dbReference type="GO" id="GO:1902807">
    <property type="term" value="P:negative regulation of cell cycle G1/S phase transition"/>
    <property type="evidence" value="ECO:0007669"/>
    <property type="project" value="Ensembl"/>
</dbReference>
<dbReference type="GO" id="GO:0048247">
    <property type="term" value="P:lymphocyte chemotaxis"/>
    <property type="evidence" value="ECO:0007669"/>
    <property type="project" value="Ensembl"/>
</dbReference>
<proteinExistence type="predicted"/>
<dbReference type="OMA" id="RARLCCH"/>
<keyword evidence="3" id="KW-1185">Reference proteome</keyword>
<evidence type="ECO:0000313" key="2">
    <source>
        <dbReference type="Ensembl" id="ENSANAP00000030068.1"/>
    </source>
</evidence>
<dbReference type="GO" id="GO:0010837">
    <property type="term" value="P:regulation of keratinocyte proliferation"/>
    <property type="evidence" value="ECO:0007669"/>
    <property type="project" value="Ensembl"/>
</dbReference>
<dbReference type="AlphaFoldDB" id="A0A2K5EA12"/>
<dbReference type="KEGG" id="anan:105728220"/>
<dbReference type="GeneTree" id="ENSGT00390000015172"/>
<dbReference type="GO" id="GO:0008009">
    <property type="term" value="F:chemokine activity"/>
    <property type="evidence" value="ECO:0007669"/>
    <property type="project" value="Ensembl"/>
</dbReference>
<organism evidence="2 3">
    <name type="scientific">Aotus nancymaae</name>
    <name type="common">Ma's night monkey</name>
    <dbReference type="NCBI Taxonomy" id="37293"/>
    <lineage>
        <taxon>Eukaryota</taxon>
        <taxon>Metazoa</taxon>
        <taxon>Chordata</taxon>
        <taxon>Craniata</taxon>
        <taxon>Vertebrata</taxon>
        <taxon>Euteleostomi</taxon>
        <taxon>Mammalia</taxon>
        <taxon>Eutheria</taxon>
        <taxon>Euarchontoglires</taxon>
        <taxon>Primates</taxon>
        <taxon>Haplorrhini</taxon>
        <taxon>Platyrrhini</taxon>
        <taxon>Aotidae</taxon>
        <taxon>Aotus</taxon>
    </lineage>
</organism>
<dbReference type="GO" id="GO:0005615">
    <property type="term" value="C:extracellular space"/>
    <property type="evidence" value="ECO:0007669"/>
    <property type="project" value="Ensembl"/>
</dbReference>
<dbReference type="GO" id="GO:2000404">
    <property type="term" value="P:regulation of T cell migration"/>
    <property type="evidence" value="ECO:0007669"/>
    <property type="project" value="Ensembl"/>
</dbReference>
<reference evidence="2" key="2">
    <citation type="submission" date="2025-09" db="UniProtKB">
        <authorList>
            <consortium name="Ensembl"/>
        </authorList>
    </citation>
    <scope>IDENTIFICATION</scope>
</reference>
<dbReference type="Ensembl" id="ENSANAT00000048100.1">
    <property type="protein sequence ID" value="ENSANAP00000030068.1"/>
    <property type="gene ID" value="ENSANAG00000032797.1"/>
</dbReference>
<evidence type="ECO:0000313" key="3">
    <source>
        <dbReference type="Proteomes" id="UP000233020"/>
    </source>
</evidence>
<feature type="signal peptide" evidence="1">
    <location>
        <begin position="1"/>
        <end position="24"/>
    </location>
</feature>
<evidence type="ECO:0000256" key="1">
    <source>
        <dbReference type="SAM" id="SignalP"/>
    </source>
</evidence>
<dbReference type="GO" id="GO:0043303">
    <property type="term" value="P:mast cell degranulation"/>
    <property type="evidence" value="ECO:0007669"/>
    <property type="project" value="Ensembl"/>
</dbReference>